<proteinExistence type="predicted"/>
<dbReference type="AlphaFoldDB" id="A0A3S3UTD8"/>
<dbReference type="InterPro" id="IPR025345">
    <property type="entry name" value="DUF4249"/>
</dbReference>
<keyword evidence="1" id="KW-0732">Signal</keyword>
<protein>
    <submittedName>
        <fullName evidence="2">DUF4249 domain-containing protein</fullName>
    </submittedName>
</protein>
<dbReference type="PROSITE" id="PS51257">
    <property type="entry name" value="PROKAR_LIPOPROTEIN"/>
    <property type="match status" value="1"/>
</dbReference>
<dbReference type="OrthoDB" id="1062680at2"/>
<gene>
    <name evidence="2" type="ORF">EPL05_07965</name>
</gene>
<dbReference type="Proteomes" id="UP000286701">
    <property type="component" value="Unassembled WGS sequence"/>
</dbReference>
<evidence type="ECO:0000313" key="2">
    <source>
        <dbReference type="EMBL" id="RWY53982.1"/>
    </source>
</evidence>
<organism evidence="2 3">
    <name type="scientific">Mucilaginibacter gilvus</name>
    <dbReference type="NCBI Taxonomy" id="2305909"/>
    <lineage>
        <taxon>Bacteria</taxon>
        <taxon>Pseudomonadati</taxon>
        <taxon>Bacteroidota</taxon>
        <taxon>Sphingobacteriia</taxon>
        <taxon>Sphingobacteriales</taxon>
        <taxon>Sphingobacteriaceae</taxon>
        <taxon>Mucilaginibacter</taxon>
    </lineage>
</organism>
<dbReference type="Pfam" id="PF14054">
    <property type="entry name" value="DUF4249"/>
    <property type="match status" value="1"/>
</dbReference>
<feature type="chain" id="PRO_5018700675" evidence="1">
    <location>
        <begin position="20"/>
        <end position="392"/>
    </location>
</feature>
<reference evidence="2 3" key="1">
    <citation type="submission" date="2019-01" db="EMBL/GenBank/DDBJ databases">
        <title>Mucilaginibacter antarcticum sp. nov., isolated from antarctic soil.</title>
        <authorList>
            <person name="Yan Y.-Q."/>
            <person name="Du Z.-J."/>
        </authorList>
    </citation>
    <scope>NUCLEOTIDE SEQUENCE [LARGE SCALE GENOMIC DNA]</scope>
    <source>
        <strain evidence="2 3">F01003</strain>
    </source>
</reference>
<feature type="signal peptide" evidence="1">
    <location>
        <begin position="1"/>
        <end position="19"/>
    </location>
</feature>
<sequence length="392" mass="44723">MKKKLFAFCVLLITMVACRKAFLPVLNDNSTGLLVVEGVINSGADTTLITLSRSIKLDSVNRKYEKGAAVVVESDKNDKYTLTEVAAGRYRVVGLNLPADRKYRLHILTAGNAEYTSDFVENKITPPIDSVTWQPDNNGVHLYMFAHDDAAKTRYYRWDYDETWTYQARYNSLYDYDEQNNKLIPRLRDSVINECYHYSTPSNNIFLGSTTKLSADVISRTPVGYAIATTGRLDHVYSFHVRQYALTKEAYDYWNELQQNTEKLGSIFDALPSSSFSNLHSVNSPKEPVIGYISVSTITTKRIFIEGRTLPFFVSYRTGPNEEACRKVVLDQQPLRDFDERLRVVMSTKEFIFTGPYDNPLTLERLGYIYAPKACVDCRLQGGTIEKPPYWP</sequence>
<evidence type="ECO:0000256" key="1">
    <source>
        <dbReference type="SAM" id="SignalP"/>
    </source>
</evidence>
<name>A0A3S3UTD8_9SPHI</name>
<comment type="caution">
    <text evidence="2">The sequence shown here is derived from an EMBL/GenBank/DDBJ whole genome shotgun (WGS) entry which is preliminary data.</text>
</comment>
<dbReference type="EMBL" id="SBIW01000003">
    <property type="protein sequence ID" value="RWY53982.1"/>
    <property type="molecule type" value="Genomic_DNA"/>
</dbReference>
<evidence type="ECO:0000313" key="3">
    <source>
        <dbReference type="Proteomes" id="UP000286701"/>
    </source>
</evidence>
<dbReference type="RefSeq" id="WP_128533417.1">
    <property type="nucleotide sequence ID" value="NZ_SBIW01000003.1"/>
</dbReference>
<accession>A0A3S3UTD8</accession>
<keyword evidence="3" id="KW-1185">Reference proteome</keyword>